<dbReference type="Proteomes" id="UP000193944">
    <property type="component" value="Unassembled WGS sequence"/>
</dbReference>
<feature type="chain" id="PRO_5012914711" description="alpha-galactosidase" evidence="3">
    <location>
        <begin position="22"/>
        <end position="279"/>
    </location>
</feature>
<evidence type="ECO:0000256" key="1">
    <source>
        <dbReference type="ARBA" id="ARBA00001255"/>
    </source>
</evidence>
<proteinExistence type="predicted"/>
<dbReference type="PANTHER" id="PTHR35273:SF2">
    <property type="entry name" value="ALPHA-GALACTOSIDASE"/>
    <property type="match status" value="1"/>
</dbReference>
<dbReference type="Gene3D" id="3.20.20.70">
    <property type="entry name" value="Aldolase class I"/>
    <property type="match status" value="1"/>
</dbReference>
<dbReference type="AlphaFoldDB" id="A0A1Y1XLC1"/>
<feature type="signal peptide" evidence="3">
    <location>
        <begin position="1"/>
        <end position="21"/>
    </location>
</feature>
<protein>
    <recommendedName>
        <fullName evidence="2">alpha-galactosidase</fullName>
        <ecNumber evidence="2">3.2.1.22</ecNumber>
    </recommendedName>
</protein>
<comment type="catalytic activity">
    <reaction evidence="1">
        <text>Hydrolysis of terminal, non-reducing alpha-D-galactose residues in alpha-D-galactosides, including galactose oligosaccharides, galactomannans and galactolipids.</text>
        <dbReference type="EC" id="3.2.1.22"/>
    </reaction>
</comment>
<evidence type="ECO:0000313" key="6">
    <source>
        <dbReference type="Proteomes" id="UP000193944"/>
    </source>
</evidence>
<sequence length="279" mass="31636">MNLSFITSILVSLLFVDNIEARWKPTQGMTWNYVLGHSVDIKIEKAQVLDVDVNKSVGTIEEYHKAGKKVICYFSGGTLENFRDDKDDFYAVKGLVRNTYEAWADEKWLDIRKADLKPLIKRRMETAVKKNCDAIEVDNLDAYQFDEVKSWDDPLTKKDLINYAIWLGKTAHELGISIGLKNALFMIDEVSNYFDFAINESCAALSHPECHLYKNFLKQGKAVFGITYNGFSRYQSALCKELNGLGISMIVKETGALEQAGTIFDGKKHCKNFDPGKNT</sequence>
<name>A0A1Y1XLC1_9FUNG</name>
<dbReference type="InterPro" id="IPR004352">
    <property type="entry name" value="GH114_TIM-barrel"/>
</dbReference>
<organism evidence="5 6">
    <name type="scientific">Anaeromyces robustus</name>
    <dbReference type="NCBI Taxonomy" id="1754192"/>
    <lineage>
        <taxon>Eukaryota</taxon>
        <taxon>Fungi</taxon>
        <taxon>Fungi incertae sedis</taxon>
        <taxon>Chytridiomycota</taxon>
        <taxon>Chytridiomycota incertae sedis</taxon>
        <taxon>Neocallimastigomycetes</taxon>
        <taxon>Neocallimastigales</taxon>
        <taxon>Neocallimastigaceae</taxon>
        <taxon>Anaeromyces</taxon>
    </lineage>
</organism>
<reference evidence="5 6" key="1">
    <citation type="submission" date="2016-08" db="EMBL/GenBank/DDBJ databases">
        <title>A Parts List for Fungal Cellulosomes Revealed by Comparative Genomics.</title>
        <authorList>
            <consortium name="DOE Joint Genome Institute"/>
            <person name="Haitjema C.H."/>
            <person name="Gilmore S.P."/>
            <person name="Henske J.K."/>
            <person name="Solomon K.V."/>
            <person name="De Groot R."/>
            <person name="Kuo A."/>
            <person name="Mondo S.J."/>
            <person name="Salamov A.A."/>
            <person name="Labutti K."/>
            <person name="Zhao Z."/>
            <person name="Chiniquy J."/>
            <person name="Barry K."/>
            <person name="Brewer H.M."/>
            <person name="Purvine S.O."/>
            <person name="Wright A.T."/>
            <person name="Boxma B."/>
            <person name="Van Alen T."/>
            <person name="Hackstein J.H."/>
            <person name="Baker S.E."/>
            <person name="Grigoriev I.V."/>
            <person name="O'Malley M.A."/>
        </authorList>
    </citation>
    <scope>NUCLEOTIDE SEQUENCE [LARGE SCALE GENOMIC DNA]</scope>
    <source>
        <strain evidence="5 6">S4</strain>
    </source>
</reference>
<dbReference type="InterPro" id="IPR013785">
    <property type="entry name" value="Aldolase_TIM"/>
</dbReference>
<evidence type="ECO:0000256" key="2">
    <source>
        <dbReference type="ARBA" id="ARBA00012755"/>
    </source>
</evidence>
<keyword evidence="6" id="KW-1185">Reference proteome</keyword>
<dbReference type="GO" id="GO:0004557">
    <property type="term" value="F:alpha-galactosidase activity"/>
    <property type="evidence" value="ECO:0007669"/>
    <property type="project" value="UniProtKB-EC"/>
</dbReference>
<dbReference type="InterPro" id="IPR017853">
    <property type="entry name" value="GH"/>
</dbReference>
<reference evidence="5 6" key="2">
    <citation type="submission" date="2016-08" db="EMBL/GenBank/DDBJ databases">
        <title>Pervasive Adenine N6-methylation of Active Genes in Fungi.</title>
        <authorList>
            <consortium name="DOE Joint Genome Institute"/>
            <person name="Mondo S.J."/>
            <person name="Dannebaum R.O."/>
            <person name="Kuo R.C."/>
            <person name="Labutti K."/>
            <person name="Haridas S."/>
            <person name="Kuo A."/>
            <person name="Salamov A."/>
            <person name="Ahrendt S.R."/>
            <person name="Lipzen A."/>
            <person name="Sullivan W."/>
            <person name="Andreopoulos W.B."/>
            <person name="Clum A."/>
            <person name="Lindquist E."/>
            <person name="Daum C."/>
            <person name="Ramamoorthy G.K."/>
            <person name="Gryganskyi A."/>
            <person name="Culley D."/>
            <person name="Magnuson J.K."/>
            <person name="James T.Y."/>
            <person name="O'Malley M.A."/>
            <person name="Stajich J.E."/>
            <person name="Spatafora J.W."/>
            <person name="Visel A."/>
            <person name="Grigoriev I.V."/>
        </authorList>
    </citation>
    <scope>NUCLEOTIDE SEQUENCE [LARGE SCALE GENOMIC DNA]</scope>
    <source>
        <strain evidence="5 6">S4</strain>
    </source>
</reference>
<evidence type="ECO:0000259" key="4">
    <source>
        <dbReference type="Pfam" id="PF03537"/>
    </source>
</evidence>
<gene>
    <name evidence="5" type="ORF">BCR32DRAFT_199337</name>
</gene>
<dbReference type="SUPFAM" id="SSF51445">
    <property type="entry name" value="(Trans)glycosidases"/>
    <property type="match status" value="1"/>
</dbReference>
<comment type="caution">
    <text evidence="5">The sequence shown here is derived from an EMBL/GenBank/DDBJ whole genome shotgun (WGS) entry which is preliminary data.</text>
</comment>
<dbReference type="EMBL" id="MCFG01000025">
    <property type="protein sequence ID" value="ORX86134.1"/>
    <property type="molecule type" value="Genomic_DNA"/>
</dbReference>
<accession>A0A1Y1XLC1</accession>
<dbReference type="STRING" id="1754192.A0A1Y1XLC1"/>
<keyword evidence="3" id="KW-0732">Signal</keyword>
<dbReference type="EC" id="3.2.1.22" evidence="2"/>
<dbReference type="OrthoDB" id="2108802at2759"/>
<evidence type="ECO:0000313" key="5">
    <source>
        <dbReference type="EMBL" id="ORX86134.1"/>
    </source>
</evidence>
<dbReference type="PANTHER" id="PTHR35273">
    <property type="entry name" value="ALPHA-1,4 POLYGALACTOSAMINIDASE, PUTATIVE (AFU_ORTHOLOGUE AFUA_3G07890)-RELATED"/>
    <property type="match status" value="1"/>
</dbReference>
<dbReference type="Pfam" id="PF03537">
    <property type="entry name" value="Glyco_hydro_114"/>
    <property type="match status" value="1"/>
</dbReference>
<feature type="domain" description="Glycoside-hydrolase family GH114 TIM-barrel" evidence="4">
    <location>
        <begin position="30"/>
        <end position="257"/>
    </location>
</feature>
<evidence type="ECO:0000256" key="3">
    <source>
        <dbReference type="SAM" id="SignalP"/>
    </source>
</evidence>